<name>A0A0M8ZRF1_9HYME</name>
<dbReference type="Proteomes" id="UP000053105">
    <property type="component" value="Unassembled WGS sequence"/>
</dbReference>
<accession>A0A0M8ZRF1</accession>
<gene>
    <name evidence="1" type="ORF">WN51_08183</name>
</gene>
<protein>
    <submittedName>
        <fullName evidence="1">Uncharacterized protein</fullName>
    </submittedName>
</protein>
<proteinExistence type="predicted"/>
<evidence type="ECO:0000313" key="2">
    <source>
        <dbReference type="Proteomes" id="UP000053105"/>
    </source>
</evidence>
<keyword evidence="2" id="KW-1185">Reference proteome</keyword>
<organism evidence="1 2">
    <name type="scientific">Melipona quadrifasciata</name>
    <dbReference type="NCBI Taxonomy" id="166423"/>
    <lineage>
        <taxon>Eukaryota</taxon>
        <taxon>Metazoa</taxon>
        <taxon>Ecdysozoa</taxon>
        <taxon>Arthropoda</taxon>
        <taxon>Hexapoda</taxon>
        <taxon>Insecta</taxon>
        <taxon>Pterygota</taxon>
        <taxon>Neoptera</taxon>
        <taxon>Endopterygota</taxon>
        <taxon>Hymenoptera</taxon>
        <taxon>Apocrita</taxon>
        <taxon>Aculeata</taxon>
        <taxon>Apoidea</taxon>
        <taxon>Anthophila</taxon>
        <taxon>Apidae</taxon>
        <taxon>Melipona</taxon>
    </lineage>
</organism>
<dbReference type="AlphaFoldDB" id="A0A0M8ZRF1"/>
<evidence type="ECO:0000313" key="1">
    <source>
        <dbReference type="EMBL" id="KOX68009.1"/>
    </source>
</evidence>
<reference evidence="1 2" key="1">
    <citation type="submission" date="2015-07" db="EMBL/GenBank/DDBJ databases">
        <title>The genome of Melipona quadrifasciata.</title>
        <authorList>
            <person name="Pan H."/>
            <person name="Kapheim K."/>
        </authorList>
    </citation>
    <scope>NUCLEOTIDE SEQUENCE [LARGE SCALE GENOMIC DNA]</scope>
    <source>
        <strain evidence="1">0111107301</strain>
        <tissue evidence="1">Whole body</tissue>
    </source>
</reference>
<dbReference type="EMBL" id="KQ435958">
    <property type="protein sequence ID" value="KOX68009.1"/>
    <property type="molecule type" value="Genomic_DNA"/>
</dbReference>
<sequence length="183" mass="21250">MEQRGIWVKGFLKEHLKMETEVVETRRVKKEREKDMMIAKVRNWKDKKKIMARRKGLDTHTDGTTMINQMLVKFNTKITPNRHPRVQNHKAAFCFAVSWALDRGCGVKPTLPNTSETRPPFVPTLRSRLPIAEKRETEITSVEDKSFINPRGARFVQIFSASRTVTRCVRYGHSLHKGGVYIE</sequence>